<organism evidence="1 2">
    <name type="scientific">Aspergillus oryzae</name>
    <name type="common">Yellow koji mold</name>
    <dbReference type="NCBI Taxonomy" id="5062"/>
    <lineage>
        <taxon>Eukaryota</taxon>
        <taxon>Fungi</taxon>
        <taxon>Dikarya</taxon>
        <taxon>Ascomycota</taxon>
        <taxon>Pezizomycotina</taxon>
        <taxon>Eurotiomycetes</taxon>
        <taxon>Eurotiomycetidae</taxon>
        <taxon>Eurotiales</taxon>
        <taxon>Aspergillaceae</taxon>
        <taxon>Aspergillus</taxon>
        <taxon>Aspergillus subgen. Circumdati</taxon>
    </lineage>
</organism>
<reference evidence="1" key="1">
    <citation type="submission" date="2023-04" db="EMBL/GenBank/DDBJ databases">
        <title>Aspergillus oryzae NBRC 4228.</title>
        <authorList>
            <person name="Ichikawa N."/>
            <person name="Sato H."/>
            <person name="Tonouchi N."/>
        </authorList>
    </citation>
    <scope>NUCLEOTIDE SEQUENCE</scope>
    <source>
        <strain evidence="1">NBRC 4228</strain>
    </source>
</reference>
<dbReference type="AlphaFoldDB" id="A0AAN4YIM2"/>
<gene>
    <name evidence="1" type="ORF">Aory04_000730800</name>
</gene>
<evidence type="ECO:0000313" key="1">
    <source>
        <dbReference type="EMBL" id="GMG31405.1"/>
    </source>
</evidence>
<dbReference type="EMBL" id="BSYA01000084">
    <property type="protein sequence ID" value="GMG31405.1"/>
    <property type="molecule type" value="Genomic_DNA"/>
</dbReference>
<proteinExistence type="predicted"/>
<sequence>MNIRLSSVFFENIHPLHPFLDRHEFESRAFAPTLQADLANGVSWTALYYTVLALGCEFDGGGSFAPGDGEAWSLFKVALDLYPRVLLLNTDLLEVQVSKAILFLTLQKQSSKTDSV</sequence>
<evidence type="ECO:0000313" key="2">
    <source>
        <dbReference type="Proteomes" id="UP001165205"/>
    </source>
</evidence>
<dbReference type="Proteomes" id="UP001165205">
    <property type="component" value="Unassembled WGS sequence"/>
</dbReference>
<dbReference type="CDD" id="cd12148">
    <property type="entry name" value="fungal_TF_MHR"/>
    <property type="match status" value="1"/>
</dbReference>
<name>A0AAN4YIM2_ASPOZ</name>
<accession>A0AAN4YIM2</accession>
<comment type="caution">
    <text evidence="1">The sequence shown here is derived from an EMBL/GenBank/DDBJ whole genome shotgun (WGS) entry which is preliminary data.</text>
</comment>
<protein>
    <submittedName>
        <fullName evidence="1">Unnamed protein product</fullName>
    </submittedName>
</protein>